<feature type="domain" description="DUF1985" evidence="2">
    <location>
        <begin position="2"/>
        <end position="122"/>
    </location>
</feature>
<dbReference type="PANTHER" id="PTHR48449">
    <property type="entry name" value="DUF1985 DOMAIN-CONTAINING PROTEIN"/>
    <property type="match status" value="1"/>
</dbReference>
<evidence type="ECO:0000313" key="4">
    <source>
        <dbReference type="Proteomes" id="UP000796880"/>
    </source>
</evidence>
<keyword evidence="1" id="KW-1133">Transmembrane helix</keyword>
<dbReference type="InterPro" id="IPR015410">
    <property type="entry name" value="DUF1985"/>
</dbReference>
<sequence length="264" mass="29893">MVFNFGRSGARFTIQEFYLISGLFCSLVLSICPTTSGRFRDTYFGGRKFPLHNHDIVKVFSTAMCEDDNDMVKLALLYSLETVILSKEKPTPIPIERVDMLDDIEYFLTYLWGTLSYDATVKLMHGCLGKRSNASHTYNITGFPIAFMLDEDDDQCFDEVRGEDVSVGDAHRTCDQRTDHAANHLIPPVSISSSPFAESEHSVKVFTQMSDRKLAGGRRKKRAAKTIESPYNCQSLRRKMIRILPMSGSVTFDPYRLVSDEVAR</sequence>
<comment type="caution">
    <text evidence="3">The sequence shown here is derived from an EMBL/GenBank/DDBJ whole genome shotgun (WGS) entry which is preliminary data.</text>
</comment>
<accession>A0A8K0HNG9</accession>
<evidence type="ECO:0000256" key="1">
    <source>
        <dbReference type="SAM" id="Phobius"/>
    </source>
</evidence>
<evidence type="ECO:0000259" key="2">
    <source>
        <dbReference type="Pfam" id="PF09331"/>
    </source>
</evidence>
<dbReference type="EMBL" id="VOIH02000002">
    <property type="protein sequence ID" value="KAF3455253.1"/>
    <property type="molecule type" value="Genomic_DNA"/>
</dbReference>
<keyword evidence="1" id="KW-0472">Membrane</keyword>
<name>A0A8K0HNG9_9ROSA</name>
<dbReference type="Pfam" id="PF09331">
    <property type="entry name" value="DUF1985"/>
    <property type="match status" value="1"/>
</dbReference>
<proteinExistence type="predicted"/>
<dbReference type="Proteomes" id="UP000796880">
    <property type="component" value="Unassembled WGS sequence"/>
</dbReference>
<protein>
    <recommendedName>
        <fullName evidence="2">DUF1985 domain-containing protein</fullName>
    </recommendedName>
</protein>
<dbReference type="PANTHER" id="PTHR48449:SF1">
    <property type="entry name" value="DUF1985 DOMAIN-CONTAINING PROTEIN"/>
    <property type="match status" value="1"/>
</dbReference>
<reference evidence="3" key="1">
    <citation type="submission" date="2020-03" db="EMBL/GenBank/DDBJ databases">
        <title>A high-quality chromosome-level genome assembly of a woody plant with both climbing and erect habits, Rhamnella rubrinervis.</title>
        <authorList>
            <person name="Lu Z."/>
            <person name="Yang Y."/>
            <person name="Zhu X."/>
            <person name="Sun Y."/>
        </authorList>
    </citation>
    <scope>NUCLEOTIDE SEQUENCE</scope>
    <source>
        <strain evidence="3">BYM</strain>
        <tissue evidence="3">Leaf</tissue>
    </source>
</reference>
<organism evidence="3 4">
    <name type="scientific">Rhamnella rubrinervis</name>
    <dbReference type="NCBI Taxonomy" id="2594499"/>
    <lineage>
        <taxon>Eukaryota</taxon>
        <taxon>Viridiplantae</taxon>
        <taxon>Streptophyta</taxon>
        <taxon>Embryophyta</taxon>
        <taxon>Tracheophyta</taxon>
        <taxon>Spermatophyta</taxon>
        <taxon>Magnoliopsida</taxon>
        <taxon>eudicotyledons</taxon>
        <taxon>Gunneridae</taxon>
        <taxon>Pentapetalae</taxon>
        <taxon>rosids</taxon>
        <taxon>fabids</taxon>
        <taxon>Rosales</taxon>
        <taxon>Rhamnaceae</taxon>
        <taxon>rhamnoid group</taxon>
        <taxon>Rhamneae</taxon>
        <taxon>Rhamnella</taxon>
    </lineage>
</organism>
<evidence type="ECO:0000313" key="3">
    <source>
        <dbReference type="EMBL" id="KAF3455253.1"/>
    </source>
</evidence>
<keyword evidence="1" id="KW-0812">Transmembrane</keyword>
<gene>
    <name evidence="3" type="ORF">FNV43_RR05701</name>
</gene>
<feature type="transmembrane region" description="Helical" evidence="1">
    <location>
        <begin position="12"/>
        <end position="31"/>
    </location>
</feature>
<keyword evidence="4" id="KW-1185">Reference proteome</keyword>
<dbReference type="AlphaFoldDB" id="A0A8K0HNG9"/>
<dbReference type="OrthoDB" id="1930729at2759"/>